<dbReference type="Gene3D" id="3.60.15.10">
    <property type="entry name" value="Ribonuclease Z/Hydroxyacylglutathione hydrolase-like"/>
    <property type="match status" value="1"/>
</dbReference>
<feature type="compositionally biased region" description="Basic and acidic residues" evidence="4">
    <location>
        <begin position="236"/>
        <end position="248"/>
    </location>
</feature>
<reference evidence="5" key="1">
    <citation type="journal article" date="2022" name="G3 (Bethesda)">
        <title>High quality genome of the basidiomycete yeast Dioszegia hungarica PDD-24b-2 isolated from cloud water.</title>
        <authorList>
            <person name="Jarrige D."/>
            <person name="Haridas S."/>
            <person name="Bleykasten-Grosshans C."/>
            <person name="Joly M."/>
            <person name="Nadalig T."/>
            <person name="Sancelme M."/>
            <person name="Vuilleumier S."/>
            <person name="Grigoriev I.V."/>
            <person name="Amato P."/>
            <person name="Bringel F."/>
        </authorList>
    </citation>
    <scope>NUCLEOTIDE SEQUENCE</scope>
    <source>
        <strain evidence="5">PDD-24b-2</strain>
    </source>
</reference>
<dbReference type="RefSeq" id="XP_052945610.1">
    <property type="nucleotide sequence ID" value="XM_053092973.1"/>
</dbReference>
<feature type="compositionally biased region" description="Basic and acidic residues" evidence="4">
    <location>
        <begin position="814"/>
        <end position="823"/>
    </location>
</feature>
<dbReference type="PANTHER" id="PTHR23240">
    <property type="entry name" value="DNA CROSS-LINK REPAIR PROTEIN PSO2/SNM1-RELATED"/>
    <property type="match status" value="1"/>
</dbReference>
<dbReference type="GO" id="GO:0006303">
    <property type="term" value="P:double-strand break repair via nonhomologous end joining"/>
    <property type="evidence" value="ECO:0007669"/>
    <property type="project" value="TreeGrafter"/>
</dbReference>
<feature type="compositionally biased region" description="Basic and acidic residues" evidence="4">
    <location>
        <begin position="693"/>
        <end position="705"/>
    </location>
</feature>
<evidence type="ECO:0000313" key="6">
    <source>
        <dbReference type="Proteomes" id="UP001164286"/>
    </source>
</evidence>
<organism evidence="5 6">
    <name type="scientific">Dioszegia hungarica</name>
    <dbReference type="NCBI Taxonomy" id="4972"/>
    <lineage>
        <taxon>Eukaryota</taxon>
        <taxon>Fungi</taxon>
        <taxon>Dikarya</taxon>
        <taxon>Basidiomycota</taxon>
        <taxon>Agaricomycotina</taxon>
        <taxon>Tremellomycetes</taxon>
        <taxon>Tremellales</taxon>
        <taxon>Bulleribasidiaceae</taxon>
        <taxon>Dioszegia</taxon>
    </lineage>
</organism>
<feature type="region of interest" description="Disordered" evidence="4">
    <location>
        <begin position="683"/>
        <end position="722"/>
    </location>
</feature>
<comment type="caution">
    <text evidence="5">The sequence shown here is derived from an EMBL/GenBank/DDBJ whole genome shotgun (WGS) entry which is preliminary data.</text>
</comment>
<feature type="region of interest" description="Disordered" evidence="4">
    <location>
        <begin position="580"/>
        <end position="619"/>
    </location>
</feature>
<feature type="region of interest" description="Disordered" evidence="4">
    <location>
        <begin position="224"/>
        <end position="256"/>
    </location>
</feature>
<evidence type="ECO:0000256" key="3">
    <source>
        <dbReference type="ARBA" id="ARBA00022839"/>
    </source>
</evidence>
<dbReference type="EMBL" id="JAKWFO010000005">
    <property type="protein sequence ID" value="KAI9635833.1"/>
    <property type="molecule type" value="Genomic_DNA"/>
</dbReference>
<evidence type="ECO:0000256" key="1">
    <source>
        <dbReference type="ARBA" id="ARBA00022722"/>
    </source>
</evidence>
<evidence type="ECO:0000256" key="2">
    <source>
        <dbReference type="ARBA" id="ARBA00022801"/>
    </source>
</evidence>
<sequence>MAGIYNGHLLEFPQIRVDCFTSPRPNEPYQLPHLPSASSSPGTSSSSPIGTYAAPTAQMNLLTHVHSDHLLGLSNSFTGRIVCSPDTKRMLLRLEAEKERGFMVDGTREVIRRKYDKLAPRREKVGEGKRERERVVDQIAQSDCLQEAVPFDDPRQYDLGCDEAGKTIIVTITLLDANHCPGSTMFLITSPTKAVLHTGDIRADKLFMRTLMRNPAIQQFIAPTSSFSAPGPSTRVKVEEDPKGKGKALESGPEQVRKGSGRRVLDRIYLDTSAFLGTGDMPDKEEALQDLLQQMSLYPPDTVFFLNVWCFGWEDVVKEVARHFDTQVHVDRYKNSIYSAVRSDPFLSACTTTDPSATRFHACERWAKCEACRTFNAQGDRVWNKGKRVVHVNMVEVKSASWVLEREAFVRTLTSAAIGEGDWPFNIQCPIARHSPLPELQALVRLFRPNNISPNTLVPQTKGLDYFLLPSLLADHVGEGTYDRMILERDTYFSSKPQFGSAWLSEMRQLQAAGVDLARELLVEMGGSERDDYLPGLDGMGVGQGGPLGGGGGTRSAHTTDQLWRAGGIGGGMSAAIGGQAGRGWDGDMDGYSTDEENRGRNKRRRMRESSPTSESQDVEMLAEVKVEEEDRGVGTKVEVVAVPAKMAELPAARKEVKKVEAKKEPPTRTAPVVLQMATVPKKAEPAAVSRQEVSKVEVKKESPTRRAPAVSRPSVSLSAATSRAILPRSIPNYPSHTSQLSPITKLPKLDIKVERGTQLNGHSVTCVKPSGQVANVKVEQESQPNGRPTSAAETTPTSVASRTATPPVVTARVKVETIDPDRRGRKSAPPLAPKYAVNAPHIQALLAAKAERDGA</sequence>
<feature type="region of interest" description="Disordered" evidence="4">
    <location>
        <begin position="778"/>
        <end position="836"/>
    </location>
</feature>
<feature type="compositionally biased region" description="Polar residues" evidence="4">
    <location>
        <begin position="782"/>
        <end position="805"/>
    </location>
</feature>
<evidence type="ECO:0000313" key="5">
    <source>
        <dbReference type="EMBL" id="KAI9635833.1"/>
    </source>
</evidence>
<dbReference type="InterPro" id="IPR036866">
    <property type="entry name" value="RibonucZ/Hydroxyglut_hydro"/>
</dbReference>
<dbReference type="GO" id="GO:0000723">
    <property type="term" value="P:telomere maintenance"/>
    <property type="evidence" value="ECO:0007669"/>
    <property type="project" value="TreeGrafter"/>
</dbReference>
<accession>A0AA38LUR4</accession>
<dbReference type="SUPFAM" id="SSF56281">
    <property type="entry name" value="Metallo-hydrolase/oxidoreductase"/>
    <property type="match status" value="1"/>
</dbReference>
<keyword evidence="3" id="KW-0269">Exonuclease</keyword>
<evidence type="ECO:0008006" key="7">
    <source>
        <dbReference type="Google" id="ProtNLM"/>
    </source>
</evidence>
<dbReference type="Gene3D" id="3.40.50.12650">
    <property type="match status" value="1"/>
</dbReference>
<keyword evidence="6" id="KW-1185">Reference proteome</keyword>
<dbReference type="PANTHER" id="PTHR23240:SF8">
    <property type="entry name" value="PROTEIN ARTEMIS"/>
    <property type="match status" value="1"/>
</dbReference>
<dbReference type="GO" id="GO:0003684">
    <property type="term" value="F:damaged DNA binding"/>
    <property type="evidence" value="ECO:0007669"/>
    <property type="project" value="TreeGrafter"/>
</dbReference>
<keyword evidence="1" id="KW-0540">Nuclease</keyword>
<evidence type="ECO:0000256" key="4">
    <source>
        <dbReference type="SAM" id="MobiDB-lite"/>
    </source>
</evidence>
<gene>
    <name evidence="5" type="ORF">MKK02DRAFT_44528</name>
</gene>
<dbReference type="GeneID" id="77732178"/>
<dbReference type="GO" id="GO:0036297">
    <property type="term" value="P:interstrand cross-link repair"/>
    <property type="evidence" value="ECO:0007669"/>
    <property type="project" value="TreeGrafter"/>
</dbReference>
<feature type="compositionally biased region" description="Low complexity" evidence="4">
    <location>
        <begin position="35"/>
        <end position="48"/>
    </location>
</feature>
<proteinExistence type="predicted"/>
<name>A0AA38LUR4_9TREE</name>
<feature type="region of interest" description="Disordered" evidence="4">
    <location>
        <begin position="26"/>
        <end position="51"/>
    </location>
</feature>
<dbReference type="AlphaFoldDB" id="A0AA38LUR4"/>
<keyword evidence="2" id="KW-0378">Hydrolase</keyword>
<protein>
    <recommendedName>
        <fullName evidence="7">DNA repair metallo-beta-lactamase domain-containing protein</fullName>
    </recommendedName>
</protein>
<dbReference type="GO" id="GO:0035312">
    <property type="term" value="F:5'-3' DNA exonuclease activity"/>
    <property type="evidence" value="ECO:0007669"/>
    <property type="project" value="TreeGrafter"/>
</dbReference>
<dbReference type="Proteomes" id="UP001164286">
    <property type="component" value="Unassembled WGS sequence"/>
</dbReference>